<name>A0A4R7SQ29_9BACT</name>
<evidence type="ECO:0000313" key="7">
    <source>
        <dbReference type="EMBL" id="TDU81121.1"/>
    </source>
</evidence>
<evidence type="ECO:0000259" key="6">
    <source>
        <dbReference type="PROSITE" id="PS50926"/>
    </source>
</evidence>
<dbReference type="InterPro" id="IPR012340">
    <property type="entry name" value="NA-bd_OB-fold"/>
</dbReference>
<evidence type="ECO:0000256" key="4">
    <source>
        <dbReference type="PROSITE-ProRule" id="PRU01024"/>
    </source>
</evidence>
<comment type="caution">
    <text evidence="7">The sequence shown here is derived from an EMBL/GenBank/DDBJ whole genome shotgun (WGS) entry which is preliminary data.</text>
</comment>
<accession>A0A4R7SQ29</accession>
<dbReference type="InterPro" id="IPR030390">
    <property type="entry name" value="MeTrfase_TrmA_AS"/>
</dbReference>
<protein>
    <submittedName>
        <fullName evidence="7">23S rRNA (Uracil1939-C5)-methyltransferase/tRNA (Uracil-5-)-methyltransferase</fullName>
    </submittedName>
</protein>
<dbReference type="GO" id="GO:0008033">
    <property type="term" value="P:tRNA processing"/>
    <property type="evidence" value="ECO:0007669"/>
    <property type="project" value="InterPro"/>
</dbReference>
<dbReference type="CDD" id="cd02440">
    <property type="entry name" value="AdoMet_MTases"/>
    <property type="match status" value="1"/>
</dbReference>
<dbReference type="InterPro" id="IPR010280">
    <property type="entry name" value="U5_MeTrfase_fam"/>
</dbReference>
<dbReference type="Gene3D" id="2.40.50.140">
    <property type="entry name" value="Nucleic acid-binding proteins"/>
    <property type="match status" value="1"/>
</dbReference>
<feature type="binding site" evidence="4">
    <location>
        <position position="265"/>
    </location>
    <ligand>
        <name>S-adenosyl-L-methionine</name>
        <dbReference type="ChEBI" id="CHEBI:59789"/>
    </ligand>
</feature>
<dbReference type="SUPFAM" id="SSF53335">
    <property type="entry name" value="S-adenosyl-L-methionine-dependent methyltransferases"/>
    <property type="match status" value="1"/>
</dbReference>
<dbReference type="PROSITE" id="PS01230">
    <property type="entry name" value="TRMA_1"/>
    <property type="match status" value="1"/>
</dbReference>
<reference evidence="7 8" key="1">
    <citation type="submission" date="2019-03" db="EMBL/GenBank/DDBJ databases">
        <title>Genomic Encyclopedia of Archaeal and Bacterial Type Strains, Phase II (KMG-II): from individual species to whole genera.</title>
        <authorList>
            <person name="Goeker M."/>
        </authorList>
    </citation>
    <scope>NUCLEOTIDE SEQUENCE [LARGE SCALE GENOMIC DNA]</scope>
    <source>
        <strain evidence="7 8">ATCC 25309</strain>
    </source>
</reference>
<dbReference type="FunFam" id="2.40.50.140:FF:000097">
    <property type="entry name" value="23S rRNA (uracil(1939)-C(5))-methyltransferase RlmD"/>
    <property type="match status" value="1"/>
</dbReference>
<dbReference type="GO" id="GO:0032259">
    <property type="term" value="P:methylation"/>
    <property type="evidence" value="ECO:0007669"/>
    <property type="project" value="UniProtKB-KW"/>
</dbReference>
<feature type="active site" evidence="5">
    <location>
        <position position="360"/>
    </location>
</feature>
<proteinExistence type="inferred from homology"/>
<evidence type="ECO:0000256" key="5">
    <source>
        <dbReference type="PROSITE-ProRule" id="PRU10015"/>
    </source>
</evidence>
<evidence type="ECO:0000256" key="2">
    <source>
        <dbReference type="ARBA" id="ARBA00022679"/>
    </source>
</evidence>
<feature type="binding site" evidence="4">
    <location>
        <position position="236"/>
    </location>
    <ligand>
        <name>S-adenosyl-L-methionine</name>
        <dbReference type="ChEBI" id="CHEBI:59789"/>
    </ligand>
</feature>
<dbReference type="Proteomes" id="UP000295662">
    <property type="component" value="Unassembled WGS sequence"/>
</dbReference>
<dbReference type="GO" id="GO:0009451">
    <property type="term" value="P:RNA modification"/>
    <property type="evidence" value="ECO:0007669"/>
    <property type="project" value="UniProtKB-ARBA"/>
</dbReference>
<feature type="binding site" evidence="4">
    <location>
        <position position="333"/>
    </location>
    <ligand>
        <name>S-adenosyl-L-methionine</name>
        <dbReference type="ChEBI" id="CHEBI:59789"/>
    </ligand>
</feature>
<dbReference type="InterPro" id="IPR029063">
    <property type="entry name" value="SAM-dependent_MTases_sf"/>
</dbReference>
<dbReference type="InterPro" id="IPR002792">
    <property type="entry name" value="TRAM_dom"/>
</dbReference>
<dbReference type="PROSITE" id="PS51622">
    <property type="entry name" value="SAM_MT_RNA_M5U_2"/>
    <property type="match status" value="1"/>
</dbReference>
<dbReference type="SUPFAM" id="SSF50249">
    <property type="entry name" value="Nucleic acid-binding proteins"/>
    <property type="match status" value="1"/>
</dbReference>
<dbReference type="Pfam" id="PF05958">
    <property type="entry name" value="tRNA_U5-meth_tr"/>
    <property type="match status" value="1"/>
</dbReference>
<dbReference type="Gene3D" id="2.40.50.1070">
    <property type="match status" value="1"/>
</dbReference>
<dbReference type="AlphaFoldDB" id="A0A4R7SQ29"/>
<dbReference type="EMBL" id="SOCA01000001">
    <property type="protein sequence ID" value="TDU81121.1"/>
    <property type="molecule type" value="Genomic_DNA"/>
</dbReference>
<gene>
    <name evidence="7" type="ORF">EI77_00423</name>
</gene>
<keyword evidence="2 4" id="KW-0808">Transferase</keyword>
<keyword evidence="1 4" id="KW-0489">Methyltransferase</keyword>
<evidence type="ECO:0000256" key="1">
    <source>
        <dbReference type="ARBA" id="ARBA00022603"/>
    </source>
</evidence>
<dbReference type="PROSITE" id="PS50926">
    <property type="entry name" value="TRAM"/>
    <property type="match status" value="1"/>
</dbReference>
<evidence type="ECO:0000256" key="3">
    <source>
        <dbReference type="ARBA" id="ARBA00022691"/>
    </source>
</evidence>
<evidence type="ECO:0000313" key="8">
    <source>
        <dbReference type="Proteomes" id="UP000295662"/>
    </source>
</evidence>
<keyword evidence="8" id="KW-1185">Reference proteome</keyword>
<dbReference type="PANTHER" id="PTHR11061">
    <property type="entry name" value="RNA M5U METHYLTRANSFERASE"/>
    <property type="match status" value="1"/>
</dbReference>
<dbReference type="GO" id="GO:0030697">
    <property type="term" value="F:tRNA (uracil(54)-C5)-methyltransferase activity, S-adenosyl methionine-dependent"/>
    <property type="evidence" value="ECO:0007669"/>
    <property type="project" value="InterPro"/>
</dbReference>
<feature type="domain" description="TRAM" evidence="6">
    <location>
        <begin position="10"/>
        <end position="68"/>
    </location>
</feature>
<organism evidence="7 8">
    <name type="scientific">Prosthecobacter fusiformis</name>
    <dbReference type="NCBI Taxonomy" id="48464"/>
    <lineage>
        <taxon>Bacteria</taxon>
        <taxon>Pseudomonadati</taxon>
        <taxon>Verrucomicrobiota</taxon>
        <taxon>Verrucomicrobiia</taxon>
        <taxon>Verrucomicrobiales</taxon>
        <taxon>Verrucomicrobiaceae</taxon>
        <taxon>Prosthecobacter</taxon>
    </lineage>
</organism>
<feature type="binding site" evidence="4">
    <location>
        <position position="286"/>
    </location>
    <ligand>
        <name>S-adenosyl-L-methionine</name>
        <dbReference type="ChEBI" id="CHEBI:59789"/>
    </ligand>
</feature>
<dbReference type="Pfam" id="PF01938">
    <property type="entry name" value="TRAM"/>
    <property type="match status" value="1"/>
</dbReference>
<sequence length="403" mass="45009">MVPRKFVAHPFAYHQELDVRIDNLTNEGSGVARVDGWVVFVPFALPGELVRCRVFRNHKNYSNADLVEVLEPSSERVAAPCPLFGTCGGCQYQHLDYPKQIEWKRRQVEELLKHMAKIEHPVLPVIASPKQYEYRSKITPHFHKPKAGEIGAIGFLRVGTRNAMVDVEQCPIAMPQLNEQLTVVRAQARANQDSLKNGATLLMRAAVNGVLTKADQIAIEQVGDVKFEFQAGDFFQNNPFILADFVGYAVDEAKSAGARFLVDAYCGSGLFGISAARHFEEVIGVELSESAVRKAAHNAEINGLSNCRFLAADAREIFKEVPHPGHETVVIIDPPRAGCSEEFLQQLFAFDPKRVVYISCNPATQMRDLVLFTEAEFKLEKVQPFDLFPQTKHLECVMTLSRA</sequence>
<feature type="active site" description="Nucleophile" evidence="4">
    <location>
        <position position="360"/>
    </location>
</feature>
<keyword evidence="3 4" id="KW-0949">S-adenosyl-L-methionine</keyword>
<dbReference type="PROSITE" id="PS01231">
    <property type="entry name" value="TRMA_2"/>
    <property type="match status" value="1"/>
</dbReference>
<dbReference type="PANTHER" id="PTHR11061:SF30">
    <property type="entry name" value="TRNA (URACIL(54)-C(5))-METHYLTRANSFERASE"/>
    <property type="match status" value="1"/>
</dbReference>
<dbReference type="InterPro" id="IPR025795">
    <property type="entry name" value="tRNA_(uracil-5-)_MeTrfase"/>
</dbReference>
<dbReference type="Gene3D" id="3.40.50.150">
    <property type="entry name" value="Vaccinia Virus protein VP39"/>
    <property type="match status" value="2"/>
</dbReference>
<comment type="similarity">
    <text evidence="4">Belongs to the class I-like SAM-binding methyltransferase superfamily. RNA M5U methyltransferase family.</text>
</comment>
<dbReference type="InterPro" id="IPR030391">
    <property type="entry name" value="MeTrfase_TrmA_CS"/>
</dbReference>
<dbReference type="PROSITE" id="PS51687">
    <property type="entry name" value="SAM_MT_RNA_M5U"/>
    <property type="match status" value="1"/>
</dbReference>